<dbReference type="Proteomes" id="UP000515934">
    <property type="component" value="Chromosome"/>
</dbReference>
<dbReference type="AlphaFoldDB" id="A0A7G9S5K4"/>
<dbReference type="Gene3D" id="1.10.260.40">
    <property type="entry name" value="lambda repressor-like DNA-binding domains"/>
    <property type="match status" value="1"/>
</dbReference>
<proteinExistence type="predicted"/>
<dbReference type="EMBL" id="CP060716">
    <property type="protein sequence ID" value="QNN63129.1"/>
    <property type="molecule type" value="Genomic_DNA"/>
</dbReference>
<gene>
    <name evidence="1" type="ORF">H9L06_01795</name>
</gene>
<evidence type="ECO:0000313" key="2">
    <source>
        <dbReference type="Proteomes" id="UP000515934"/>
    </source>
</evidence>
<dbReference type="KEGG" id="ldn:H9L06_01795"/>
<sequence length="106" mass="11330">MSKEPLPLTGNLARAARALVGVSAADAAEAAGLTRRQLRNFEKSLFPLTIDQRIELRSALERLGAHFVSDGNGGRGHGVRLKFSASKTERVESWEAEGGLAADDDV</sequence>
<dbReference type="InterPro" id="IPR010982">
    <property type="entry name" value="Lambda_DNA-bd_dom_sf"/>
</dbReference>
<name>A0A7G9S5K4_9MICO</name>
<dbReference type="RefSeq" id="WP_187555597.1">
    <property type="nucleotide sequence ID" value="NZ_CP060716.1"/>
</dbReference>
<protein>
    <submittedName>
        <fullName evidence="1">XRE family transcriptional regulator</fullName>
    </submittedName>
</protein>
<keyword evidence="2" id="KW-1185">Reference proteome</keyword>
<dbReference type="SUPFAM" id="SSF47413">
    <property type="entry name" value="lambda repressor-like DNA-binding domains"/>
    <property type="match status" value="1"/>
</dbReference>
<organism evidence="1 2">
    <name type="scientific">Leucobacter denitrificans</name>
    <dbReference type="NCBI Taxonomy" id="683042"/>
    <lineage>
        <taxon>Bacteria</taxon>
        <taxon>Bacillati</taxon>
        <taxon>Actinomycetota</taxon>
        <taxon>Actinomycetes</taxon>
        <taxon>Micrococcales</taxon>
        <taxon>Microbacteriaceae</taxon>
        <taxon>Leucobacter</taxon>
    </lineage>
</organism>
<dbReference type="GO" id="GO:0003677">
    <property type="term" value="F:DNA binding"/>
    <property type="evidence" value="ECO:0007669"/>
    <property type="project" value="InterPro"/>
</dbReference>
<reference evidence="1 2" key="1">
    <citation type="submission" date="2020-08" db="EMBL/GenBank/DDBJ databases">
        <title>Genome sequence of Leucobacter denitrificans KACC 14055T.</title>
        <authorList>
            <person name="Hyun D.-W."/>
            <person name="Bae J.-W."/>
        </authorList>
    </citation>
    <scope>NUCLEOTIDE SEQUENCE [LARGE SCALE GENOMIC DNA]</scope>
    <source>
        <strain evidence="1 2">KACC 14055</strain>
    </source>
</reference>
<evidence type="ECO:0000313" key="1">
    <source>
        <dbReference type="EMBL" id="QNN63129.1"/>
    </source>
</evidence>
<accession>A0A7G9S5K4</accession>